<keyword evidence="1" id="KW-0812">Transmembrane</keyword>
<dbReference type="Proteomes" id="UP000295573">
    <property type="component" value="Unassembled WGS sequence"/>
</dbReference>
<dbReference type="EMBL" id="SLWR01000010">
    <property type="protein sequence ID" value="TCO44494.1"/>
    <property type="molecule type" value="Genomic_DNA"/>
</dbReference>
<keyword evidence="3" id="KW-1185">Reference proteome</keyword>
<organism evidence="2 3">
    <name type="scientific">Kribbella antiqua</name>
    <dbReference type="NCBI Taxonomy" id="2512217"/>
    <lineage>
        <taxon>Bacteria</taxon>
        <taxon>Bacillati</taxon>
        <taxon>Actinomycetota</taxon>
        <taxon>Actinomycetes</taxon>
        <taxon>Propionibacteriales</taxon>
        <taxon>Kribbellaceae</taxon>
        <taxon>Kribbella</taxon>
    </lineage>
</organism>
<keyword evidence="1" id="KW-1133">Transmembrane helix</keyword>
<feature type="transmembrane region" description="Helical" evidence="1">
    <location>
        <begin position="24"/>
        <end position="42"/>
    </location>
</feature>
<dbReference type="AlphaFoldDB" id="A0A4R2IHY7"/>
<feature type="transmembrane region" description="Helical" evidence="1">
    <location>
        <begin position="49"/>
        <end position="69"/>
    </location>
</feature>
<name>A0A4R2IHY7_9ACTN</name>
<proteinExistence type="predicted"/>
<reference evidence="2 3" key="1">
    <citation type="journal article" date="2015" name="Stand. Genomic Sci.">
        <title>Genomic Encyclopedia of Bacterial and Archaeal Type Strains, Phase III: the genomes of soil and plant-associated and newly described type strains.</title>
        <authorList>
            <person name="Whitman W.B."/>
            <person name="Woyke T."/>
            <person name="Klenk H.P."/>
            <person name="Zhou Y."/>
            <person name="Lilburn T.G."/>
            <person name="Beck B.J."/>
            <person name="De Vos P."/>
            <person name="Vandamme P."/>
            <person name="Eisen J.A."/>
            <person name="Garrity G."/>
            <person name="Hugenholtz P."/>
            <person name="Kyrpides N.C."/>
        </authorList>
    </citation>
    <scope>NUCLEOTIDE SEQUENCE [LARGE SCALE GENOMIC DNA]</scope>
    <source>
        <strain evidence="2 3">VKM Ac-2541</strain>
    </source>
</reference>
<comment type="caution">
    <text evidence="2">The sequence shown here is derived from an EMBL/GenBank/DDBJ whole genome shotgun (WGS) entry which is preliminary data.</text>
</comment>
<protein>
    <submittedName>
        <fullName evidence="2">Uncharacterized protein</fullName>
    </submittedName>
</protein>
<keyword evidence="1" id="KW-0472">Membrane</keyword>
<accession>A0A4R2IHY7</accession>
<evidence type="ECO:0000313" key="3">
    <source>
        <dbReference type="Proteomes" id="UP000295573"/>
    </source>
</evidence>
<gene>
    <name evidence="2" type="ORF">EV646_110208</name>
</gene>
<evidence type="ECO:0000256" key="1">
    <source>
        <dbReference type="SAM" id="Phobius"/>
    </source>
</evidence>
<evidence type="ECO:0000313" key="2">
    <source>
        <dbReference type="EMBL" id="TCO44494.1"/>
    </source>
</evidence>
<sequence>MGWWDVCSERVTLSYVRAHPWKAIGWWSTFVWVIAVLALFIGAERLHRFLFFVGATLVGALAVAGIKIVDRLKG</sequence>